<dbReference type="GO" id="GO:0016020">
    <property type="term" value="C:membrane"/>
    <property type="evidence" value="ECO:0007669"/>
    <property type="project" value="UniProtKB-SubCell"/>
</dbReference>
<feature type="transmembrane region" description="Helical" evidence="5">
    <location>
        <begin position="52"/>
        <end position="70"/>
    </location>
</feature>
<gene>
    <name evidence="7" type="ORF">R50_0999</name>
</gene>
<keyword evidence="3 5" id="KW-1133">Transmembrane helix</keyword>
<organism evidence="7 8">
    <name type="scientific">Candidatus Hydrogenisulfobacillus filiaventi</name>
    <dbReference type="NCBI Taxonomy" id="2707344"/>
    <lineage>
        <taxon>Bacteria</taxon>
        <taxon>Bacillati</taxon>
        <taxon>Bacillota</taxon>
        <taxon>Clostridia</taxon>
        <taxon>Eubacteriales</taxon>
        <taxon>Clostridiales Family XVII. Incertae Sedis</taxon>
        <taxon>Candidatus Hydrogenisulfobacillus</taxon>
    </lineage>
</organism>
<dbReference type="InterPro" id="IPR004837">
    <property type="entry name" value="NaCa_Exmemb"/>
</dbReference>
<dbReference type="KEGG" id="hfv:R50_0999"/>
<evidence type="ECO:0000259" key="6">
    <source>
        <dbReference type="Pfam" id="PF01699"/>
    </source>
</evidence>
<feature type="transmembrane region" description="Helical" evidence="5">
    <location>
        <begin position="196"/>
        <end position="219"/>
    </location>
</feature>
<evidence type="ECO:0000313" key="7">
    <source>
        <dbReference type="EMBL" id="CAB1128505.1"/>
    </source>
</evidence>
<evidence type="ECO:0000256" key="2">
    <source>
        <dbReference type="ARBA" id="ARBA00022692"/>
    </source>
</evidence>
<dbReference type="Pfam" id="PF01699">
    <property type="entry name" value="Na_Ca_ex"/>
    <property type="match status" value="2"/>
</dbReference>
<feature type="domain" description="Sodium/calcium exchanger membrane region" evidence="6">
    <location>
        <begin position="22"/>
        <end position="167"/>
    </location>
</feature>
<proteinExistence type="predicted"/>
<dbReference type="GO" id="GO:0055085">
    <property type="term" value="P:transmembrane transport"/>
    <property type="evidence" value="ECO:0007669"/>
    <property type="project" value="InterPro"/>
</dbReference>
<feature type="transmembrane region" description="Helical" evidence="5">
    <location>
        <begin position="20"/>
        <end position="40"/>
    </location>
</feature>
<dbReference type="Gene3D" id="1.20.1420.30">
    <property type="entry name" value="NCX, central ion-binding region"/>
    <property type="match status" value="1"/>
</dbReference>
<dbReference type="AlphaFoldDB" id="A0A6F8ZFI3"/>
<feature type="transmembrane region" description="Helical" evidence="5">
    <location>
        <begin position="225"/>
        <end position="244"/>
    </location>
</feature>
<feature type="transmembrane region" description="Helical" evidence="5">
    <location>
        <begin position="90"/>
        <end position="115"/>
    </location>
</feature>
<name>A0A6F8ZFI3_9FIRM</name>
<reference evidence="7 8" key="1">
    <citation type="submission" date="2020-02" db="EMBL/GenBank/DDBJ databases">
        <authorList>
            <person name="Hogendoorn C."/>
        </authorList>
    </citation>
    <scope>NUCLEOTIDE SEQUENCE [LARGE SCALE GENOMIC DNA]</scope>
    <source>
        <strain evidence="7">R501</strain>
    </source>
</reference>
<evidence type="ECO:0000256" key="5">
    <source>
        <dbReference type="SAM" id="Phobius"/>
    </source>
</evidence>
<dbReference type="Proteomes" id="UP000503399">
    <property type="component" value="Chromosome"/>
</dbReference>
<feature type="transmembrane region" description="Helical" evidence="5">
    <location>
        <begin position="295"/>
        <end position="312"/>
    </location>
</feature>
<feature type="transmembrane region" description="Helical" evidence="5">
    <location>
        <begin position="324"/>
        <end position="343"/>
    </location>
</feature>
<evidence type="ECO:0000256" key="1">
    <source>
        <dbReference type="ARBA" id="ARBA00004141"/>
    </source>
</evidence>
<evidence type="ECO:0000256" key="3">
    <source>
        <dbReference type="ARBA" id="ARBA00022989"/>
    </source>
</evidence>
<comment type="subcellular location">
    <subcellularLocation>
        <location evidence="1">Membrane</location>
        <topology evidence="1">Multi-pass membrane protein</topology>
    </subcellularLocation>
</comment>
<feature type="transmembrane region" description="Helical" evidence="5">
    <location>
        <begin position="135"/>
        <end position="151"/>
    </location>
</feature>
<evidence type="ECO:0000256" key="4">
    <source>
        <dbReference type="ARBA" id="ARBA00023136"/>
    </source>
</evidence>
<dbReference type="InterPro" id="IPR044880">
    <property type="entry name" value="NCX_ion-bd_dom_sf"/>
</dbReference>
<dbReference type="EMBL" id="LR778114">
    <property type="protein sequence ID" value="CAB1128505.1"/>
    <property type="molecule type" value="Genomic_DNA"/>
</dbReference>
<keyword evidence="2 5" id="KW-0812">Transmembrane</keyword>
<feature type="domain" description="Sodium/calcium exchanger membrane region" evidence="6">
    <location>
        <begin position="203"/>
        <end position="339"/>
    </location>
</feature>
<keyword evidence="4 5" id="KW-0472">Membrane</keyword>
<accession>A0A6F8ZFI3</accession>
<protein>
    <submittedName>
        <fullName evidence="7">Sodium:proton exchanger</fullName>
    </submittedName>
</protein>
<evidence type="ECO:0000313" key="8">
    <source>
        <dbReference type="Proteomes" id="UP000503399"/>
    </source>
</evidence>
<keyword evidence="8" id="KW-1185">Reference proteome</keyword>
<sequence>MGQAEGDGSPSGRTVRTTLLASLGYLLAGMALIILAADFFTNAVEWQGRIWGLGEAAVGSLLAAVGTALPETTVPVIALLSGRGGEHAEIGLGAIIGAPLMLATVGFAVVGGAVVAARGWSGTLAGGTTALRADLDFYLGAFGLVVVAAFLPAWSRWLVAAALGGAYLWHARALLRRGGEAGEAPRPLRLWPGGPPPALVVAGQLLGALAVMVAGARLFVRAVNWLALGLHLSGFLLAVVLTPMATELPEVLNSVFWVGRGRDVLAAGNVSGAMVFQASVVPALGMLLLGRWQLSGWQLVSALVAWAGALLVRLETGRGRPRGWPWLLGGGIYLAFAVLAGTAA</sequence>